<evidence type="ECO:0000313" key="15">
    <source>
        <dbReference type="Proteomes" id="UP000184310"/>
    </source>
</evidence>
<dbReference type="AlphaFoldDB" id="A0A1M6VAB8"/>
<dbReference type="GO" id="GO:0140662">
    <property type="term" value="F:ATP-dependent protein folding chaperone"/>
    <property type="evidence" value="ECO:0007669"/>
    <property type="project" value="InterPro"/>
</dbReference>
<dbReference type="SUPFAM" id="SSF53067">
    <property type="entry name" value="Actin-like ATPase domain"/>
    <property type="match status" value="2"/>
</dbReference>
<organism evidence="14 15">
    <name type="scientific">Clostridium cavendishii DSM 21758</name>
    <dbReference type="NCBI Taxonomy" id="1121302"/>
    <lineage>
        <taxon>Bacteria</taxon>
        <taxon>Bacillati</taxon>
        <taxon>Bacillota</taxon>
        <taxon>Clostridia</taxon>
        <taxon>Eubacteriales</taxon>
        <taxon>Clostridiaceae</taxon>
        <taxon>Clostridium</taxon>
    </lineage>
</organism>
<accession>A0A1M6VAB8</accession>
<evidence type="ECO:0000256" key="8">
    <source>
        <dbReference type="ARBA" id="ARBA00023016"/>
    </source>
</evidence>
<dbReference type="GO" id="GO:0005524">
    <property type="term" value="F:ATP binding"/>
    <property type="evidence" value="ECO:0007669"/>
    <property type="project" value="UniProtKB-KW"/>
</dbReference>
<keyword evidence="5" id="KW-0597">Phosphoprotein</keyword>
<evidence type="ECO:0000256" key="5">
    <source>
        <dbReference type="ARBA" id="ARBA00022553"/>
    </source>
</evidence>
<dbReference type="Gene3D" id="3.90.640.10">
    <property type="entry name" value="Actin, Chain A, domain 4"/>
    <property type="match status" value="1"/>
</dbReference>
<dbReference type="Pfam" id="PF00012">
    <property type="entry name" value="HSP70"/>
    <property type="match status" value="2"/>
</dbReference>
<name>A0A1M6VAB8_9CLOT</name>
<evidence type="ECO:0000256" key="7">
    <source>
        <dbReference type="ARBA" id="ARBA00022840"/>
    </source>
</evidence>
<evidence type="ECO:0000256" key="9">
    <source>
        <dbReference type="ARBA" id="ARBA00023186"/>
    </source>
</evidence>
<dbReference type="PRINTS" id="PR00301">
    <property type="entry name" value="HEATSHOCK70"/>
</dbReference>
<keyword evidence="9" id="KW-0143">Chaperone</keyword>
<gene>
    <name evidence="14" type="ORF">SAMN02745163_04453</name>
</gene>
<dbReference type="EMBL" id="FQZB01000028">
    <property type="protein sequence ID" value="SHK78432.1"/>
    <property type="molecule type" value="Genomic_DNA"/>
</dbReference>
<dbReference type="Gene3D" id="2.60.34.10">
    <property type="entry name" value="Substrate Binding Domain Of DNAk, Chain A, domain 1"/>
    <property type="match status" value="1"/>
</dbReference>
<evidence type="ECO:0000313" key="14">
    <source>
        <dbReference type="EMBL" id="SHK78432.1"/>
    </source>
</evidence>
<evidence type="ECO:0000256" key="4">
    <source>
        <dbReference type="ARBA" id="ARBA00017249"/>
    </source>
</evidence>
<sequence>MAIIGIDLGTTNSLVAYLNEDGAKLIPNVLGENITPSVVGVDDNGEILVGKVAKERLITHPGRTVSNFKRFMGTKKKFNLGDLSFSPEELSSFILSSLKADAEAFLKEDITEAVISVPAYFNDAQRKATKRAAEFAGLKVERLISEPTAAALAYGIQNEDESQFLVFDLGGGTFDISILEMFEGVIEVKSIAGDNYLGGEDFNNLLVNYFLEKNNLQSDKLNKKELSQINKQAEKCKKELSYKNESTMEVMLNEEKLKVEITKNQSEAIFNELIVRIKAPIERALKDAELSTRDLDNIILIGGATRMPIIRSVVSKIFSKIPFCNINPDETVALGAAIQGGLKARKSMFKEVILTDVCPFTLGVEVVESLENGSFEDGYFLPLIERNTPIPVSKVERLYAVHKKQRIINIKVYQGESRKVCNNLFLGELKFDFGRRPREEKAIDVRYTYDINGLLEVEVIDALTKKKESMVIENSPGSLTKEEIDAILENLKDLKIHPRDRMENRLILAQGERMYEESLGEKRKYISALLISFEQALQTQDNKIISKAREELKNRLKEIEEF</sequence>
<dbReference type="InterPro" id="IPR029047">
    <property type="entry name" value="HSP70_peptide-bd_sf"/>
</dbReference>
<proteinExistence type="inferred from homology"/>
<evidence type="ECO:0000256" key="1">
    <source>
        <dbReference type="ARBA" id="ARBA00002290"/>
    </source>
</evidence>
<comment type="similarity">
    <text evidence="2 13">Belongs to the heat shock protein 70 family.</text>
</comment>
<keyword evidence="15" id="KW-1185">Reference proteome</keyword>
<dbReference type="PROSITE" id="PS01036">
    <property type="entry name" value="HSP70_3"/>
    <property type="match status" value="1"/>
</dbReference>
<keyword evidence="7 13" id="KW-0067">ATP-binding</keyword>
<dbReference type="PROSITE" id="PS00329">
    <property type="entry name" value="HSP70_2"/>
    <property type="match status" value="1"/>
</dbReference>
<keyword evidence="6 13" id="KW-0547">Nucleotide-binding</keyword>
<dbReference type="InterPro" id="IPR013126">
    <property type="entry name" value="Hsp_70_fam"/>
</dbReference>
<dbReference type="STRING" id="1121302.SAMN02745163_04453"/>
<dbReference type="SUPFAM" id="SSF100920">
    <property type="entry name" value="Heat shock protein 70kD (HSP70), peptide-binding domain"/>
    <property type="match status" value="1"/>
</dbReference>
<evidence type="ECO:0000256" key="2">
    <source>
        <dbReference type="ARBA" id="ARBA00007381"/>
    </source>
</evidence>
<dbReference type="OrthoDB" id="9766019at2"/>
<protein>
    <recommendedName>
        <fullName evidence="3">Chaperone protein DnaK</fullName>
    </recommendedName>
    <alternativeName>
        <fullName evidence="4">Chaperone protein dnaK</fullName>
    </alternativeName>
    <alternativeName>
        <fullName evidence="12">HSP70</fullName>
    </alternativeName>
    <alternativeName>
        <fullName evidence="11">Heat shock 70 kDa protein</fullName>
    </alternativeName>
    <alternativeName>
        <fullName evidence="10">Heat shock protein 70</fullName>
    </alternativeName>
</protein>
<dbReference type="InterPro" id="IPR042030">
    <property type="entry name" value="HscC_NBD"/>
</dbReference>
<evidence type="ECO:0000256" key="12">
    <source>
        <dbReference type="ARBA" id="ARBA00033103"/>
    </source>
</evidence>
<dbReference type="CDD" id="cd10235">
    <property type="entry name" value="ASKHA_NBD_HSP70_HscC"/>
    <property type="match status" value="1"/>
</dbReference>
<dbReference type="InterPro" id="IPR018181">
    <property type="entry name" value="Heat_shock_70_CS"/>
</dbReference>
<comment type="function">
    <text evidence="1">Acts as a chaperone.</text>
</comment>
<evidence type="ECO:0000256" key="3">
    <source>
        <dbReference type="ARBA" id="ARBA00014415"/>
    </source>
</evidence>
<dbReference type="PROSITE" id="PS00297">
    <property type="entry name" value="HSP70_1"/>
    <property type="match status" value="1"/>
</dbReference>
<evidence type="ECO:0000256" key="6">
    <source>
        <dbReference type="ARBA" id="ARBA00022741"/>
    </source>
</evidence>
<evidence type="ECO:0000256" key="10">
    <source>
        <dbReference type="ARBA" id="ARBA00030019"/>
    </source>
</evidence>
<dbReference type="Proteomes" id="UP000184310">
    <property type="component" value="Unassembled WGS sequence"/>
</dbReference>
<dbReference type="InterPro" id="IPR043129">
    <property type="entry name" value="ATPase_NBD"/>
</dbReference>
<keyword evidence="8" id="KW-0346">Stress response</keyword>
<dbReference type="RefSeq" id="WP_072993685.1">
    <property type="nucleotide sequence ID" value="NZ_FQZB01000028.1"/>
</dbReference>
<reference evidence="14 15" key="1">
    <citation type="submission" date="2016-11" db="EMBL/GenBank/DDBJ databases">
        <authorList>
            <person name="Jaros S."/>
            <person name="Januszkiewicz K."/>
            <person name="Wedrychowicz H."/>
        </authorList>
    </citation>
    <scope>NUCLEOTIDE SEQUENCE [LARGE SCALE GENOMIC DNA]</scope>
    <source>
        <strain evidence="14 15">DSM 21758</strain>
    </source>
</reference>
<dbReference type="FunFam" id="3.30.420.40:FF:000144">
    <property type="entry name" value="Molecular chaperone HscC"/>
    <property type="match status" value="1"/>
</dbReference>
<dbReference type="Gene3D" id="3.30.420.40">
    <property type="match status" value="2"/>
</dbReference>
<evidence type="ECO:0000256" key="11">
    <source>
        <dbReference type="ARBA" id="ARBA00030945"/>
    </source>
</evidence>
<dbReference type="PANTHER" id="PTHR19375">
    <property type="entry name" value="HEAT SHOCK PROTEIN 70KDA"/>
    <property type="match status" value="1"/>
</dbReference>
<evidence type="ECO:0000256" key="13">
    <source>
        <dbReference type="RuleBase" id="RU003322"/>
    </source>
</evidence>